<dbReference type="InterPro" id="IPR011009">
    <property type="entry name" value="Kinase-like_dom_sf"/>
</dbReference>
<dbReference type="PANTHER" id="PTHR23255">
    <property type="entry name" value="TRANSFORMING GROWTH FACTOR-BETA RECEPTOR TYPE I AND II"/>
    <property type="match status" value="1"/>
</dbReference>
<dbReference type="InterPro" id="IPR008271">
    <property type="entry name" value="Ser/Thr_kinase_AS"/>
</dbReference>
<name>B3RRD8_TRIAD</name>
<gene>
    <name evidence="17" type="ORF">TRIADDRAFT_22033</name>
</gene>
<dbReference type="InterPro" id="IPR000333">
    <property type="entry name" value="TGFB_receptor"/>
</dbReference>
<dbReference type="GO" id="GO:0005524">
    <property type="term" value="F:ATP binding"/>
    <property type="evidence" value="ECO:0007669"/>
    <property type="project" value="UniProtKB-UniRule"/>
</dbReference>
<keyword evidence="9" id="KW-0418">Kinase</keyword>
<dbReference type="CDD" id="cd14056">
    <property type="entry name" value="STKc_TGFbR_I"/>
    <property type="match status" value="1"/>
</dbReference>
<evidence type="ECO:0000256" key="11">
    <source>
        <dbReference type="ARBA" id="ARBA00022989"/>
    </source>
</evidence>
<dbReference type="GO" id="GO:0005886">
    <property type="term" value="C:plasma membrane"/>
    <property type="evidence" value="ECO:0000318"/>
    <property type="project" value="GO_Central"/>
</dbReference>
<evidence type="ECO:0000256" key="12">
    <source>
        <dbReference type="ARBA" id="ARBA00023136"/>
    </source>
</evidence>
<dbReference type="eggNOG" id="KOG2052">
    <property type="taxonomic scope" value="Eukaryota"/>
</dbReference>
<keyword evidence="5" id="KW-0808">Transferase</keyword>
<dbReference type="Gene3D" id="1.10.510.10">
    <property type="entry name" value="Transferase(Phosphotransferase) domain 1"/>
    <property type="match status" value="1"/>
</dbReference>
<dbReference type="CTD" id="6751538"/>
<evidence type="ECO:0000313" key="18">
    <source>
        <dbReference type="Proteomes" id="UP000009022"/>
    </source>
</evidence>
<comment type="subcellular location">
    <subcellularLocation>
        <location evidence="1">Membrane</location>
        <topology evidence="1">Single-pass type I membrane protein</topology>
    </subcellularLocation>
</comment>
<dbReference type="FunFam" id="1.10.510.10:FF:000304">
    <property type="entry name" value="Receptor protein serine/threonine kinase"/>
    <property type="match status" value="1"/>
</dbReference>
<evidence type="ECO:0000256" key="6">
    <source>
        <dbReference type="ARBA" id="ARBA00022692"/>
    </source>
</evidence>
<evidence type="ECO:0000256" key="7">
    <source>
        <dbReference type="ARBA" id="ARBA00022729"/>
    </source>
</evidence>
<keyword evidence="13" id="KW-0675">Receptor</keyword>
<dbReference type="GeneID" id="6751538"/>
<dbReference type="PIRSF" id="PIRSF000654">
    <property type="entry name" value="Integrin-linked_kinase"/>
    <property type="match status" value="1"/>
</dbReference>
<accession>B3RRD8</accession>
<dbReference type="Pfam" id="PF00069">
    <property type="entry name" value="Pkinase"/>
    <property type="match status" value="1"/>
</dbReference>
<evidence type="ECO:0000256" key="10">
    <source>
        <dbReference type="ARBA" id="ARBA00022840"/>
    </source>
</evidence>
<dbReference type="GO" id="GO:0071363">
    <property type="term" value="P:cellular response to growth factor stimulus"/>
    <property type="evidence" value="ECO:0000318"/>
    <property type="project" value="GO_Central"/>
</dbReference>
<evidence type="ECO:0000256" key="15">
    <source>
        <dbReference type="RuleBase" id="RU000304"/>
    </source>
</evidence>
<dbReference type="Gene3D" id="3.30.200.20">
    <property type="entry name" value="Phosphorylase Kinase, domain 1"/>
    <property type="match status" value="1"/>
</dbReference>
<evidence type="ECO:0000313" key="17">
    <source>
        <dbReference type="EMBL" id="EDV26859.1"/>
    </source>
</evidence>
<dbReference type="OMA" id="KVINMRA"/>
<dbReference type="PROSITE" id="PS50011">
    <property type="entry name" value="PROTEIN_KINASE_DOM"/>
    <property type="match status" value="1"/>
</dbReference>
<sequence>MDPRNGISRIMEQETVAKKTKISYPAIGKGRYGAVYLGNLHGDNVAVKIFTSKEEASWSREVRIYQTVMLQHENILRFIAADNKDAGTCTELWLITEYHENGSLFNYLSDTTLNQEALFKIAYSICCGLAHLHTEMIGIRGKPAIAHRDIKSNNILVKKDGSCAIGDLGLAVCYYSKSNTIDIPSNERVGTRRYMPPEVIEDTLNMRSFDAFKNADIYSFGLVLWEVLSRSNITGTPDDYAPCFSEMVPHDPSIEEMRRVVVVGKRRPRLKKEWEIHPFISPICKIIRECWSDNNESRLPVLRVKKTLHSLLHSGDMKI</sequence>
<proteinExistence type="inferred from homology"/>
<keyword evidence="10 14" id="KW-0067">ATP-binding</keyword>
<evidence type="ECO:0000256" key="8">
    <source>
        <dbReference type="ARBA" id="ARBA00022741"/>
    </source>
</evidence>
<dbReference type="SMART" id="SM00220">
    <property type="entry name" value="S_TKc"/>
    <property type="match status" value="1"/>
</dbReference>
<evidence type="ECO:0000256" key="9">
    <source>
        <dbReference type="ARBA" id="ARBA00022777"/>
    </source>
</evidence>
<keyword evidence="18" id="KW-1185">Reference proteome</keyword>
<dbReference type="HOGENOM" id="CLU_000288_8_0_1"/>
<dbReference type="PANTHER" id="PTHR23255:SF71">
    <property type="entry name" value="RECEPTOR PROTEIN SERINE_THREONINE KINASE"/>
    <property type="match status" value="1"/>
</dbReference>
<keyword evidence="6" id="KW-0812">Transmembrane</keyword>
<evidence type="ECO:0000256" key="13">
    <source>
        <dbReference type="ARBA" id="ARBA00023170"/>
    </source>
</evidence>
<evidence type="ECO:0000256" key="14">
    <source>
        <dbReference type="PROSITE-ProRule" id="PRU10141"/>
    </source>
</evidence>
<dbReference type="GO" id="GO:0043235">
    <property type="term" value="C:receptor complex"/>
    <property type="evidence" value="ECO:0000318"/>
    <property type="project" value="GO_Central"/>
</dbReference>
<evidence type="ECO:0000256" key="1">
    <source>
        <dbReference type="ARBA" id="ARBA00004479"/>
    </source>
</evidence>
<dbReference type="GO" id="GO:0004674">
    <property type="term" value="F:protein serine/threonine kinase activity"/>
    <property type="evidence" value="ECO:0000318"/>
    <property type="project" value="GO_Central"/>
</dbReference>
<feature type="binding site" evidence="14">
    <location>
        <position position="48"/>
    </location>
    <ligand>
        <name>ATP</name>
        <dbReference type="ChEBI" id="CHEBI:30616"/>
    </ligand>
</feature>
<dbReference type="EMBL" id="DS985243">
    <property type="protein sequence ID" value="EDV26859.1"/>
    <property type="molecule type" value="Genomic_DNA"/>
</dbReference>
<protein>
    <recommendedName>
        <fullName evidence="3">receptor protein serine/threonine kinase</fullName>
        <ecNumber evidence="3">2.7.11.30</ecNumber>
    </recommendedName>
</protein>
<feature type="domain" description="Protein kinase" evidence="16">
    <location>
        <begin position="21"/>
        <end position="312"/>
    </location>
</feature>
<dbReference type="InterPro" id="IPR000719">
    <property type="entry name" value="Prot_kinase_dom"/>
</dbReference>
<dbReference type="InterPro" id="IPR017441">
    <property type="entry name" value="Protein_kinase_ATP_BS"/>
</dbReference>
<evidence type="ECO:0000256" key="5">
    <source>
        <dbReference type="ARBA" id="ARBA00022679"/>
    </source>
</evidence>
<dbReference type="RefSeq" id="XP_002110855.1">
    <property type="nucleotide sequence ID" value="XM_002110819.1"/>
</dbReference>
<keyword evidence="11" id="KW-1133">Transmembrane helix</keyword>
<dbReference type="PROSITE" id="PS00108">
    <property type="entry name" value="PROTEIN_KINASE_ST"/>
    <property type="match status" value="1"/>
</dbReference>
<dbReference type="InParanoid" id="B3RRD8"/>
<dbReference type="PROSITE" id="PS00107">
    <property type="entry name" value="PROTEIN_KINASE_ATP"/>
    <property type="match status" value="1"/>
</dbReference>
<dbReference type="STRING" id="10228.B3RRD8"/>
<comment type="similarity">
    <text evidence="2">Belongs to the protein kinase superfamily. TKL Ser/Thr protein kinase family. TGFB receptor subfamily.</text>
</comment>
<evidence type="ECO:0000256" key="3">
    <source>
        <dbReference type="ARBA" id="ARBA00012401"/>
    </source>
</evidence>
<dbReference type="EC" id="2.7.11.30" evidence="3"/>
<dbReference type="Proteomes" id="UP000009022">
    <property type="component" value="Unassembled WGS sequence"/>
</dbReference>
<dbReference type="OrthoDB" id="69842at2759"/>
<keyword evidence="4 15" id="KW-0723">Serine/threonine-protein kinase</keyword>
<dbReference type="SUPFAM" id="SSF56112">
    <property type="entry name" value="Protein kinase-like (PK-like)"/>
    <property type="match status" value="1"/>
</dbReference>
<evidence type="ECO:0000256" key="4">
    <source>
        <dbReference type="ARBA" id="ARBA00022527"/>
    </source>
</evidence>
<dbReference type="PhylomeDB" id="B3RRD8"/>
<evidence type="ECO:0000259" key="16">
    <source>
        <dbReference type="PROSITE" id="PS50011"/>
    </source>
</evidence>
<evidence type="ECO:0000256" key="2">
    <source>
        <dbReference type="ARBA" id="ARBA00009605"/>
    </source>
</evidence>
<dbReference type="AlphaFoldDB" id="B3RRD8"/>
<dbReference type="KEGG" id="tad:TRIADDRAFT_22033"/>
<keyword evidence="7" id="KW-0732">Signal</keyword>
<reference evidence="17 18" key="1">
    <citation type="journal article" date="2008" name="Nature">
        <title>The Trichoplax genome and the nature of placozoans.</title>
        <authorList>
            <person name="Srivastava M."/>
            <person name="Begovic E."/>
            <person name="Chapman J."/>
            <person name="Putnam N.H."/>
            <person name="Hellsten U."/>
            <person name="Kawashima T."/>
            <person name="Kuo A."/>
            <person name="Mitros T."/>
            <person name="Salamov A."/>
            <person name="Carpenter M.L."/>
            <person name="Signorovitch A.Y."/>
            <person name="Moreno M.A."/>
            <person name="Kamm K."/>
            <person name="Grimwood J."/>
            <person name="Schmutz J."/>
            <person name="Shapiro H."/>
            <person name="Grigoriev I.V."/>
            <person name="Buss L.W."/>
            <person name="Schierwater B."/>
            <person name="Dellaporta S.L."/>
            <person name="Rokhsar D.S."/>
        </authorList>
    </citation>
    <scope>NUCLEOTIDE SEQUENCE [LARGE SCALE GENOMIC DNA]</scope>
    <source>
        <strain evidence="17 18">Grell-BS-1999</strain>
    </source>
</reference>
<organism evidence="17 18">
    <name type="scientific">Trichoplax adhaerens</name>
    <name type="common">Trichoplax reptans</name>
    <dbReference type="NCBI Taxonomy" id="10228"/>
    <lineage>
        <taxon>Eukaryota</taxon>
        <taxon>Metazoa</taxon>
        <taxon>Placozoa</taxon>
        <taxon>Uniplacotomia</taxon>
        <taxon>Trichoplacea</taxon>
        <taxon>Trichoplacidae</taxon>
        <taxon>Trichoplax</taxon>
    </lineage>
</organism>
<dbReference type="GO" id="GO:0004675">
    <property type="term" value="F:transmembrane receptor protein serine/threonine kinase activity"/>
    <property type="evidence" value="ECO:0007669"/>
    <property type="project" value="UniProtKB-EC"/>
</dbReference>
<keyword evidence="8 14" id="KW-0547">Nucleotide-binding</keyword>
<keyword evidence="12" id="KW-0472">Membrane</keyword>